<accession>A0A6B3NAC5</accession>
<evidence type="ECO:0000313" key="3">
    <source>
        <dbReference type="EMBL" id="NER30049.1"/>
    </source>
</evidence>
<organism evidence="3">
    <name type="scientific">Symploca sp. SIO1C4</name>
    <dbReference type="NCBI Taxonomy" id="2607765"/>
    <lineage>
        <taxon>Bacteria</taxon>
        <taxon>Bacillati</taxon>
        <taxon>Cyanobacteriota</taxon>
        <taxon>Cyanophyceae</taxon>
        <taxon>Coleofasciculales</taxon>
        <taxon>Coleofasciculaceae</taxon>
        <taxon>Symploca</taxon>
    </lineage>
</organism>
<dbReference type="EMBL" id="JAAHFQ010000477">
    <property type="protein sequence ID" value="NER30049.1"/>
    <property type="molecule type" value="Genomic_DNA"/>
</dbReference>
<protein>
    <recommendedName>
        <fullName evidence="2">Surface-adhesin protein E-like domain-containing protein</fullName>
    </recommendedName>
</protein>
<feature type="chain" id="PRO_5025396549" description="Surface-adhesin protein E-like domain-containing protein" evidence="1">
    <location>
        <begin position="22"/>
        <end position="126"/>
    </location>
</feature>
<dbReference type="Pfam" id="PF16747">
    <property type="entry name" value="Adhesin_E"/>
    <property type="match status" value="1"/>
</dbReference>
<feature type="domain" description="Surface-adhesin protein E-like" evidence="2">
    <location>
        <begin position="24"/>
        <end position="126"/>
    </location>
</feature>
<dbReference type="AlphaFoldDB" id="A0A6B3NAC5"/>
<evidence type="ECO:0000259" key="2">
    <source>
        <dbReference type="Pfam" id="PF16747"/>
    </source>
</evidence>
<name>A0A6B3NAC5_9CYAN</name>
<gene>
    <name evidence="3" type="ORF">F6J89_21120</name>
</gene>
<dbReference type="InterPro" id="IPR031939">
    <property type="entry name" value="Adhesin_E-like"/>
</dbReference>
<comment type="caution">
    <text evidence="3">The sequence shown here is derived from an EMBL/GenBank/DDBJ whole genome shotgun (WGS) entry which is preliminary data.</text>
</comment>
<reference evidence="3" key="1">
    <citation type="submission" date="2019-11" db="EMBL/GenBank/DDBJ databases">
        <title>Genomic insights into an expanded diversity of filamentous marine cyanobacteria reveals the extraordinary biosynthetic potential of Moorea and Okeania.</title>
        <authorList>
            <person name="Ferreira Leao T."/>
            <person name="Wang M."/>
            <person name="Moss N."/>
            <person name="Da Silva R."/>
            <person name="Sanders J."/>
            <person name="Nurk S."/>
            <person name="Gurevich A."/>
            <person name="Humphrey G."/>
            <person name="Reher R."/>
            <person name="Zhu Q."/>
            <person name="Belda-Ferre P."/>
            <person name="Glukhov E."/>
            <person name="Rex R."/>
            <person name="Dorrestein P.C."/>
            <person name="Knight R."/>
            <person name="Pevzner P."/>
            <person name="Gerwick W.H."/>
            <person name="Gerwick L."/>
        </authorList>
    </citation>
    <scope>NUCLEOTIDE SEQUENCE</scope>
    <source>
        <strain evidence="3">SIO1C4</strain>
    </source>
</reference>
<feature type="signal peptide" evidence="1">
    <location>
        <begin position="1"/>
        <end position="21"/>
    </location>
</feature>
<evidence type="ECO:0000256" key="1">
    <source>
        <dbReference type="SAM" id="SignalP"/>
    </source>
</evidence>
<proteinExistence type="predicted"/>
<keyword evidence="1" id="KW-0732">Signal</keyword>
<sequence length="126" mass="14190">MLKTLFLTGFTTILVTLPAAAENWVLVGIGQGEIQHYIDTESVRSSNGSFLLWRMSVLPKSDEKGILATKSYIYMICPLRAWQRRAYAHFNAQGKLLSREELGENQPLQFFTSGSVGEGLWKFVCD</sequence>